<dbReference type="InterPro" id="IPR044023">
    <property type="entry name" value="Ig_7"/>
</dbReference>
<reference evidence="4 5" key="1">
    <citation type="submission" date="2019-09" db="EMBL/GenBank/DDBJ databases">
        <title>Genome sequence and assembly of Taibaiella sp.</title>
        <authorList>
            <person name="Chhetri G."/>
        </authorList>
    </citation>
    <scope>NUCLEOTIDE SEQUENCE [LARGE SCALE GENOMIC DNA]</scope>
    <source>
        <strain evidence="4 5">KVB11</strain>
    </source>
</reference>
<proteinExistence type="predicted"/>
<dbReference type="AlphaFoldDB" id="A0A5M6CHK0"/>
<protein>
    <submittedName>
        <fullName evidence="4">T9SS type A sorting domain-containing protein</fullName>
    </submittedName>
</protein>
<dbReference type="InterPro" id="IPR026444">
    <property type="entry name" value="Secre_tail"/>
</dbReference>
<sequence>MISLTTKKRARLLPFLFGFLPAVFCSDITHAQSAEVPVTGFNADFVADGTDSLASVSTTATFGNYVVVSSTFGTGATACGTAANTLPANNQVTSTNTTNNTGITYTLQPYGNGAATHNNTLNVIAGSSGTFTLVTPVSAGVLYLVGMGNGSFTATINYTDSTTETVAGLSMPDWCSGAATYRLTGAVLNRIRVDQTNCGTCPYLFEVPVAISPANFSKTIASITINNTGANPIFIFAVGKKDPCTTPAAPTALSFGTPTYTSISGSFTASGATNYLVVRYPSGSMPTAPVDFTTYSAGMSLGTGTVVSAGNTTGFTATGLSTQTTYDFYVYGYNGGACAGPVYSTMTLMGSQATAFCAAITSTTPDTICAGMQAGLQATPDAGSTIKWYSNATGGTALATANSFTTPALNATTNYYAEASKIVPEGFAGKTQGGGTSNSAQFGLQFNALTNIKIDSVAVWVGGNGQIAIEVRNGTNTTLMQKTVQITNSGGTPGTPVKIYVPLNFNVQAGTNYRLVTGTSNGVAMLRESTGVTGFPYTIPDVISLTASISSNGTSILSNRYYYFYEVHVSTACTNPTRQAVTATVTEATVDVTAATPNMNCGATAVSITSNSAVTWTMEGGNLYTDSAATMPYTTGTATTDVFGKAVNNRYVKGTYILDGCSFADSVLVTVSNPAVAPMLANNTGAINTDSSIVSNTAADLHNADCELIARLTPAGSSPVAGWLTGKAIMDGSVQNTATGPYVTRHFELTPKANAAGSSAMVTLYFTQAEFDAYNTYVTTNGMNAVHPLLPASPAESGNTANIWIDKFNAASGSPGPANNNSVIVIAPTSVTWETANNWWAVTFLSTGFSGFFLHTNVTQTPLPVNWIATSATLNRQKQAVINWSVAEKEATGYRIQKSVDGNKFENLATVNSKGNGNHTYSYMEESILNGKAWYRIVQTGKDGREDYSRIMELQNSSIYGRISIYPNPAKHVLTVETETVAVYGIYDLQGKAVMKGNLQSGKNTLNVSGLAKGFYTIKIGDYNQKIVLQ</sequence>
<dbReference type="Gene3D" id="2.60.40.10">
    <property type="entry name" value="Immunoglobulins"/>
    <property type="match status" value="1"/>
</dbReference>
<name>A0A5M6CHK0_9BACT</name>
<dbReference type="InterPro" id="IPR003961">
    <property type="entry name" value="FN3_dom"/>
</dbReference>
<dbReference type="SUPFAM" id="SSF49265">
    <property type="entry name" value="Fibronectin type III"/>
    <property type="match status" value="1"/>
</dbReference>
<organism evidence="4 5">
    <name type="scientific">Taibaiella lutea</name>
    <dbReference type="NCBI Taxonomy" id="2608001"/>
    <lineage>
        <taxon>Bacteria</taxon>
        <taxon>Pseudomonadati</taxon>
        <taxon>Bacteroidota</taxon>
        <taxon>Chitinophagia</taxon>
        <taxon>Chitinophagales</taxon>
        <taxon>Chitinophagaceae</taxon>
        <taxon>Taibaiella</taxon>
    </lineage>
</organism>
<dbReference type="CDD" id="cd00063">
    <property type="entry name" value="FN3"/>
    <property type="match status" value="1"/>
</dbReference>
<gene>
    <name evidence="4" type="ORF">F0919_08635</name>
</gene>
<feature type="domain" description="Secretion system C-terminal sorting" evidence="2">
    <location>
        <begin position="965"/>
        <end position="1027"/>
    </location>
</feature>
<keyword evidence="1" id="KW-0732">Signal</keyword>
<dbReference type="Proteomes" id="UP000323632">
    <property type="component" value="Unassembled WGS sequence"/>
</dbReference>
<keyword evidence="5" id="KW-1185">Reference proteome</keyword>
<dbReference type="Pfam" id="PF19081">
    <property type="entry name" value="Ig_7"/>
    <property type="match status" value="1"/>
</dbReference>
<dbReference type="Pfam" id="PF18962">
    <property type="entry name" value="Por_Secre_tail"/>
    <property type="match status" value="1"/>
</dbReference>
<evidence type="ECO:0000259" key="3">
    <source>
        <dbReference type="Pfam" id="PF19081"/>
    </source>
</evidence>
<dbReference type="InterPro" id="IPR013783">
    <property type="entry name" value="Ig-like_fold"/>
</dbReference>
<dbReference type="NCBIfam" id="TIGR04183">
    <property type="entry name" value="Por_Secre_tail"/>
    <property type="match status" value="1"/>
</dbReference>
<feature type="signal peptide" evidence="1">
    <location>
        <begin position="1"/>
        <end position="31"/>
    </location>
</feature>
<evidence type="ECO:0000313" key="5">
    <source>
        <dbReference type="Proteomes" id="UP000323632"/>
    </source>
</evidence>
<evidence type="ECO:0000259" key="2">
    <source>
        <dbReference type="Pfam" id="PF18962"/>
    </source>
</evidence>
<accession>A0A5M6CHK0</accession>
<comment type="caution">
    <text evidence="4">The sequence shown here is derived from an EMBL/GenBank/DDBJ whole genome shotgun (WGS) entry which is preliminary data.</text>
</comment>
<evidence type="ECO:0000313" key="4">
    <source>
        <dbReference type="EMBL" id="KAA5534671.1"/>
    </source>
</evidence>
<dbReference type="EMBL" id="VWSH01000002">
    <property type="protein sequence ID" value="KAA5534671.1"/>
    <property type="molecule type" value="Genomic_DNA"/>
</dbReference>
<dbReference type="RefSeq" id="WP_150032350.1">
    <property type="nucleotide sequence ID" value="NZ_VWSH01000002.1"/>
</dbReference>
<feature type="domain" description="Ig-like" evidence="3">
    <location>
        <begin position="361"/>
        <end position="420"/>
    </location>
</feature>
<evidence type="ECO:0000256" key="1">
    <source>
        <dbReference type="SAM" id="SignalP"/>
    </source>
</evidence>
<feature type="chain" id="PRO_5024450410" evidence="1">
    <location>
        <begin position="32"/>
        <end position="1030"/>
    </location>
</feature>
<dbReference type="InterPro" id="IPR036116">
    <property type="entry name" value="FN3_sf"/>
</dbReference>